<evidence type="ECO:0000313" key="3">
    <source>
        <dbReference type="EMBL" id="CAB9499209.1"/>
    </source>
</evidence>
<keyword evidence="4" id="KW-1185">Reference proteome</keyword>
<organism evidence="3 4">
    <name type="scientific">Seminavis robusta</name>
    <dbReference type="NCBI Taxonomy" id="568900"/>
    <lineage>
        <taxon>Eukaryota</taxon>
        <taxon>Sar</taxon>
        <taxon>Stramenopiles</taxon>
        <taxon>Ochrophyta</taxon>
        <taxon>Bacillariophyta</taxon>
        <taxon>Bacillariophyceae</taxon>
        <taxon>Bacillariophycidae</taxon>
        <taxon>Naviculales</taxon>
        <taxon>Naviculaceae</taxon>
        <taxon>Seminavis</taxon>
    </lineage>
</organism>
<feature type="compositionally biased region" description="Polar residues" evidence="1">
    <location>
        <begin position="1"/>
        <end position="10"/>
    </location>
</feature>
<evidence type="ECO:0000313" key="4">
    <source>
        <dbReference type="Proteomes" id="UP001153069"/>
    </source>
</evidence>
<gene>
    <name evidence="3" type="ORF">SEMRO_56_G032650.1</name>
</gene>
<evidence type="ECO:0000259" key="2">
    <source>
        <dbReference type="Pfam" id="PF13843"/>
    </source>
</evidence>
<feature type="domain" description="PiggyBac transposable element-derived protein" evidence="2">
    <location>
        <begin position="395"/>
        <end position="690"/>
    </location>
</feature>
<dbReference type="Pfam" id="PF13843">
    <property type="entry name" value="DDE_Tnp_1_7"/>
    <property type="match status" value="1"/>
</dbReference>
<dbReference type="AlphaFoldDB" id="A0A9N8DAQ4"/>
<accession>A0A9N8DAQ4</accession>
<feature type="compositionally biased region" description="Low complexity" evidence="1">
    <location>
        <begin position="25"/>
        <end position="37"/>
    </location>
</feature>
<reference evidence="3" key="1">
    <citation type="submission" date="2020-06" db="EMBL/GenBank/DDBJ databases">
        <authorList>
            <consortium name="Plant Systems Biology data submission"/>
        </authorList>
    </citation>
    <scope>NUCLEOTIDE SEQUENCE</scope>
    <source>
        <strain evidence="3">D6</strain>
    </source>
</reference>
<evidence type="ECO:0000256" key="1">
    <source>
        <dbReference type="SAM" id="MobiDB-lite"/>
    </source>
</evidence>
<dbReference type="Proteomes" id="UP001153069">
    <property type="component" value="Unassembled WGS sequence"/>
</dbReference>
<dbReference type="EMBL" id="CAICTM010000055">
    <property type="protein sequence ID" value="CAB9499209.1"/>
    <property type="molecule type" value="Genomic_DNA"/>
</dbReference>
<comment type="caution">
    <text evidence="3">The sequence shown here is derived from an EMBL/GenBank/DDBJ whole genome shotgun (WGS) entry which is preliminary data.</text>
</comment>
<dbReference type="InterPro" id="IPR029526">
    <property type="entry name" value="PGBD"/>
</dbReference>
<dbReference type="OrthoDB" id="43579at2759"/>
<sequence length="877" mass="99419">MPSVNSTLRGGTTHDEDGDDLYQTEASAPEASPNAPNLMAESLVETPDDEATRKETAASLAALNGPPSTVSPVETGTGSGTKRKPTPKTTSRKTKSKTVRISVGCRVKCKRGVLFLLLTTDSQKATIKGFNQQRNCFGTIVSGNAGNGYNVKFDDLPVDEKDVFVKRKNLVPVEKGTEEEKFDHANDDPEVIAEKVAKKQKKKSPFQESVDDFIGLDNSLIADAKTYDMRYNEGGDKVTWTIHADDEFISTEEDPMSYPEKVDLKKEIDYEDSDLADVLFDHFFPCIKGHAEKIDKYHRNKNSPYYQTVKKERIIFHNDGGGDPDIYVKQCYLLMIAAASEAETGVENLWKRGKGSGRRDHADFGQYLPMNMFKAFICCAPLMFGPEELWFTDRRDMPWEMFVPAVDSYNKRRQELFQTVLFMLDESMSGWCPKNSKTGGLPNITYEPRKPVPLGTMLRNGVECITGCLVNQDLVMQPEKQNFKDYVYSDVQEQVRETTSLPGSPVMPGHAAEVLRQVRDAKVERGGWCGGDAWFGSVATCVELKKRLGVHSTFIMKNNKHFFPIEALMAVLTARHGDRPAGHWVTMTTEIAGVKLIAMAYAWSQKGVSYFISTCGSTEPSEIKYESKFEDAWGNTCSKMLNRPRLCHFIYEYLPLIDEHNKQRQNLLALEKCWLTKDCWTRLLTTLLGQSIVDMQRHWRYQQIEVHGESRSSVDQVRIHNFADRICASLRPWGKPRRHFQDPSLVQTDIERITNKDGTTTRNLSKTQSKNGRRTGNSVTLNCWICRGFADRKGKPIQYQTSWRCKNCHAPLCNVDRTQDKKFGPNGRSHTCMETHWCARGDSVLACNEFHTDKKIFPKKFIINQHPRRSGRSNAER</sequence>
<feature type="compositionally biased region" description="Basic residues" evidence="1">
    <location>
        <begin position="81"/>
        <end position="97"/>
    </location>
</feature>
<feature type="region of interest" description="Disordered" evidence="1">
    <location>
        <begin position="1"/>
        <end position="97"/>
    </location>
</feature>
<name>A0A9N8DAQ4_9STRA</name>
<protein>
    <recommendedName>
        <fullName evidence="2">PiggyBac transposable element-derived protein domain-containing protein</fullName>
    </recommendedName>
</protein>
<proteinExistence type="predicted"/>
<feature type="region of interest" description="Disordered" evidence="1">
    <location>
        <begin position="756"/>
        <end position="775"/>
    </location>
</feature>